<protein>
    <submittedName>
        <fullName evidence="2">Uncharacterized protein</fullName>
    </submittedName>
</protein>
<organism evidence="2 3">
    <name type="scientific">Coptotermes formosanus</name>
    <name type="common">Formosan subterranean termite</name>
    <dbReference type="NCBI Taxonomy" id="36987"/>
    <lineage>
        <taxon>Eukaryota</taxon>
        <taxon>Metazoa</taxon>
        <taxon>Ecdysozoa</taxon>
        <taxon>Arthropoda</taxon>
        <taxon>Hexapoda</taxon>
        <taxon>Insecta</taxon>
        <taxon>Pterygota</taxon>
        <taxon>Neoptera</taxon>
        <taxon>Polyneoptera</taxon>
        <taxon>Dictyoptera</taxon>
        <taxon>Blattodea</taxon>
        <taxon>Blattoidea</taxon>
        <taxon>Termitoidae</taxon>
        <taxon>Rhinotermitidae</taxon>
        <taxon>Coptotermes</taxon>
    </lineage>
</organism>
<dbReference type="OrthoDB" id="6774983at2759"/>
<dbReference type="Proteomes" id="UP000502823">
    <property type="component" value="Unassembled WGS sequence"/>
</dbReference>
<dbReference type="InParanoid" id="A0A6L2PF76"/>
<name>A0A6L2PF76_COPFO</name>
<feature type="compositionally biased region" description="Basic residues" evidence="1">
    <location>
        <begin position="129"/>
        <end position="142"/>
    </location>
</feature>
<gene>
    <name evidence="2" type="ORF">Cfor_03012</name>
</gene>
<feature type="compositionally biased region" description="Basic and acidic residues" evidence="1">
    <location>
        <begin position="147"/>
        <end position="158"/>
    </location>
</feature>
<evidence type="ECO:0000256" key="1">
    <source>
        <dbReference type="SAM" id="MobiDB-lite"/>
    </source>
</evidence>
<proteinExistence type="predicted"/>
<evidence type="ECO:0000313" key="3">
    <source>
        <dbReference type="Proteomes" id="UP000502823"/>
    </source>
</evidence>
<sequence>MSSPSQGDQPTRPEALKKLAQLQIDRLKKEVGNVLSVTCAEVIGSKGSSTPTCFVRGHMSAYKVGMSAYCTQTNYLYTDSVCCLPARMKYENCDSGICFELQEEEEQWISGEELYTEGSSDDDDTAIRSRQRAGGKARKHRQVAAVKDSKHKEGHNKLDITLPSAGTSGELGVIPPEMRLESLMLTAEESHRCQPEERNMLVTDIDEQIKISWRPKRGSIKLPNLSPDGRVEVVTGTDVVTH</sequence>
<dbReference type="EMBL" id="BLKM01009919">
    <property type="protein sequence ID" value="GFG28777.1"/>
    <property type="molecule type" value="Genomic_DNA"/>
</dbReference>
<evidence type="ECO:0000313" key="2">
    <source>
        <dbReference type="EMBL" id="GFG28777.1"/>
    </source>
</evidence>
<keyword evidence="3" id="KW-1185">Reference proteome</keyword>
<accession>A0A6L2PF76</accession>
<feature type="region of interest" description="Disordered" evidence="1">
    <location>
        <begin position="115"/>
        <end position="171"/>
    </location>
</feature>
<reference evidence="3" key="1">
    <citation type="submission" date="2020-01" db="EMBL/GenBank/DDBJ databases">
        <title>Draft genome sequence of the Termite Coptotermes fromosanus.</title>
        <authorList>
            <person name="Itakura S."/>
            <person name="Yosikawa Y."/>
            <person name="Umezawa K."/>
        </authorList>
    </citation>
    <scope>NUCLEOTIDE SEQUENCE [LARGE SCALE GENOMIC DNA]</scope>
</reference>
<comment type="caution">
    <text evidence="2">The sequence shown here is derived from an EMBL/GenBank/DDBJ whole genome shotgun (WGS) entry which is preliminary data.</text>
</comment>
<dbReference type="AlphaFoldDB" id="A0A6L2PF76"/>